<evidence type="ECO:0000256" key="1">
    <source>
        <dbReference type="SAM" id="Phobius"/>
    </source>
</evidence>
<name>A0A1T5NFG9_9BACT</name>
<keyword evidence="1" id="KW-1133">Transmembrane helix</keyword>
<accession>A0A1T5NFG9</accession>
<gene>
    <name evidence="2" type="ORF">SAMN05660461_1416</name>
</gene>
<evidence type="ECO:0000313" key="3">
    <source>
        <dbReference type="Proteomes" id="UP000190166"/>
    </source>
</evidence>
<feature type="transmembrane region" description="Helical" evidence="1">
    <location>
        <begin position="31"/>
        <end position="48"/>
    </location>
</feature>
<dbReference type="STRING" id="393003.SAMN05660461_1416"/>
<dbReference type="AlphaFoldDB" id="A0A1T5NFG9"/>
<dbReference type="RefSeq" id="WP_159454223.1">
    <property type="nucleotide sequence ID" value="NZ_FUZZ01000001.1"/>
</dbReference>
<keyword evidence="3" id="KW-1185">Reference proteome</keyword>
<dbReference type="Proteomes" id="UP000190166">
    <property type="component" value="Unassembled WGS sequence"/>
</dbReference>
<dbReference type="EMBL" id="FUZZ01000001">
    <property type="protein sequence ID" value="SKC99235.1"/>
    <property type="molecule type" value="Genomic_DNA"/>
</dbReference>
<proteinExistence type="predicted"/>
<reference evidence="2 3" key="1">
    <citation type="submission" date="2017-02" db="EMBL/GenBank/DDBJ databases">
        <authorList>
            <person name="Peterson S.W."/>
        </authorList>
    </citation>
    <scope>NUCLEOTIDE SEQUENCE [LARGE SCALE GENOMIC DNA]</scope>
    <source>
        <strain evidence="2 3">DSM 18108</strain>
    </source>
</reference>
<protein>
    <submittedName>
        <fullName evidence="2">Uncharacterized protein</fullName>
    </submittedName>
</protein>
<evidence type="ECO:0000313" key="2">
    <source>
        <dbReference type="EMBL" id="SKC99235.1"/>
    </source>
</evidence>
<keyword evidence="1" id="KW-0812">Transmembrane</keyword>
<organism evidence="2 3">
    <name type="scientific">Chitinophaga ginsengisegetis</name>
    <dbReference type="NCBI Taxonomy" id="393003"/>
    <lineage>
        <taxon>Bacteria</taxon>
        <taxon>Pseudomonadati</taxon>
        <taxon>Bacteroidota</taxon>
        <taxon>Chitinophagia</taxon>
        <taxon>Chitinophagales</taxon>
        <taxon>Chitinophagaceae</taxon>
        <taxon>Chitinophaga</taxon>
    </lineage>
</organism>
<keyword evidence="1" id="KW-0472">Membrane</keyword>
<sequence>MKSGSSGQEPAFRGSSRDNHLPEFSITLKEGVFFTAFFPVAWLLLLTIQQQNGRPAVL</sequence>